<proteinExistence type="inferred from homology"/>
<dbReference type="GO" id="GO:0046654">
    <property type="term" value="P:tetrahydrofolate biosynthetic process"/>
    <property type="evidence" value="ECO:0007669"/>
    <property type="project" value="UniProtKB-UniPathway"/>
</dbReference>
<evidence type="ECO:0000256" key="6">
    <source>
        <dbReference type="ARBA" id="ARBA00023002"/>
    </source>
</evidence>
<feature type="domain" description="DHFR" evidence="10">
    <location>
        <begin position="2"/>
        <end position="156"/>
    </location>
</feature>
<organism evidence="11 12">
    <name type="scientific">Desulfuromusa kysingii</name>
    <dbReference type="NCBI Taxonomy" id="37625"/>
    <lineage>
        <taxon>Bacteria</taxon>
        <taxon>Pseudomonadati</taxon>
        <taxon>Thermodesulfobacteriota</taxon>
        <taxon>Desulfuromonadia</taxon>
        <taxon>Desulfuromonadales</taxon>
        <taxon>Geopsychrobacteraceae</taxon>
        <taxon>Desulfuromusa</taxon>
    </lineage>
</organism>
<dbReference type="GO" id="GO:0046655">
    <property type="term" value="P:folic acid metabolic process"/>
    <property type="evidence" value="ECO:0007669"/>
    <property type="project" value="TreeGrafter"/>
</dbReference>
<dbReference type="InterPro" id="IPR017925">
    <property type="entry name" value="DHFR_CS"/>
</dbReference>
<dbReference type="GO" id="GO:0006730">
    <property type="term" value="P:one-carbon metabolic process"/>
    <property type="evidence" value="ECO:0007669"/>
    <property type="project" value="UniProtKB-KW"/>
</dbReference>
<comment type="similarity">
    <text evidence="2 8 9">Belongs to the dihydrofolate reductase family.</text>
</comment>
<keyword evidence="4 8" id="KW-0554">One-carbon metabolism</keyword>
<evidence type="ECO:0000256" key="3">
    <source>
        <dbReference type="ARBA" id="ARBA00012856"/>
    </source>
</evidence>
<dbReference type="PIRSF" id="PIRSF000194">
    <property type="entry name" value="DHFR"/>
    <property type="match status" value="1"/>
</dbReference>
<evidence type="ECO:0000256" key="8">
    <source>
        <dbReference type="PIRNR" id="PIRNR000194"/>
    </source>
</evidence>
<dbReference type="RefSeq" id="WP_092350727.1">
    <property type="nucleotide sequence ID" value="NZ_FNQN01000013.1"/>
</dbReference>
<evidence type="ECO:0000256" key="2">
    <source>
        <dbReference type="ARBA" id="ARBA00009539"/>
    </source>
</evidence>
<sequence length="171" mass="19022">MLISIIVAMGKNRVIGKGGQLPWHLPDDLQRFKRLTMGQTLLMGRRTFESIGQPLPGRQTIILSRDPDYNVSGCDVATTIAAALQLAKSAEELFICGGAEIYQQTLVMAERIYLTELDIAPDGDAFFPEIADGVFRSIYTKQISATLDYRFTILQRSQSLQVLSSDTQHKL</sequence>
<dbReference type="STRING" id="37625.SAMN05660420_03223"/>
<keyword evidence="5 8" id="KW-0521">NADP</keyword>
<dbReference type="GO" id="GO:0046452">
    <property type="term" value="P:dihydrofolate metabolic process"/>
    <property type="evidence" value="ECO:0007669"/>
    <property type="project" value="TreeGrafter"/>
</dbReference>
<name>A0A1H4E562_9BACT</name>
<comment type="pathway">
    <text evidence="1 8">Cofactor biosynthesis; tetrahydrofolate biosynthesis; 5,6,7,8-tetrahydrofolate from 7,8-dihydrofolate: step 1/1.</text>
</comment>
<protein>
    <recommendedName>
        <fullName evidence="3 8">Dihydrofolate reductase</fullName>
        <ecNumber evidence="3 8">1.5.1.3</ecNumber>
    </recommendedName>
</protein>
<dbReference type="PANTHER" id="PTHR48069:SF3">
    <property type="entry name" value="DIHYDROFOLATE REDUCTASE"/>
    <property type="match status" value="1"/>
</dbReference>
<evidence type="ECO:0000313" key="12">
    <source>
        <dbReference type="Proteomes" id="UP000199409"/>
    </source>
</evidence>
<evidence type="ECO:0000256" key="9">
    <source>
        <dbReference type="RuleBase" id="RU004474"/>
    </source>
</evidence>
<keyword evidence="6 8" id="KW-0560">Oxidoreductase</keyword>
<evidence type="ECO:0000256" key="1">
    <source>
        <dbReference type="ARBA" id="ARBA00004903"/>
    </source>
</evidence>
<comment type="function">
    <text evidence="7 8">Key enzyme in folate metabolism. Catalyzes an essential reaction for de novo glycine and purine synthesis, and for DNA precursor synthesis.</text>
</comment>
<dbReference type="InterPro" id="IPR001796">
    <property type="entry name" value="DHFR_dom"/>
</dbReference>
<accession>A0A1H4E562</accession>
<dbReference type="GO" id="GO:0005829">
    <property type="term" value="C:cytosol"/>
    <property type="evidence" value="ECO:0007669"/>
    <property type="project" value="TreeGrafter"/>
</dbReference>
<dbReference type="Proteomes" id="UP000199409">
    <property type="component" value="Unassembled WGS sequence"/>
</dbReference>
<dbReference type="FunFam" id="3.40.430.10:FF:000001">
    <property type="entry name" value="Dihydrofolate reductase"/>
    <property type="match status" value="1"/>
</dbReference>
<comment type="catalytic activity">
    <reaction evidence="8">
        <text>(6S)-5,6,7,8-tetrahydrofolate + NADP(+) = 7,8-dihydrofolate + NADPH + H(+)</text>
        <dbReference type="Rhea" id="RHEA:15009"/>
        <dbReference type="ChEBI" id="CHEBI:15378"/>
        <dbReference type="ChEBI" id="CHEBI:57451"/>
        <dbReference type="ChEBI" id="CHEBI:57453"/>
        <dbReference type="ChEBI" id="CHEBI:57783"/>
        <dbReference type="ChEBI" id="CHEBI:58349"/>
        <dbReference type="EC" id="1.5.1.3"/>
    </reaction>
</comment>
<dbReference type="PROSITE" id="PS00075">
    <property type="entry name" value="DHFR_1"/>
    <property type="match status" value="1"/>
</dbReference>
<dbReference type="PROSITE" id="PS51330">
    <property type="entry name" value="DHFR_2"/>
    <property type="match status" value="1"/>
</dbReference>
<keyword evidence="12" id="KW-1185">Reference proteome</keyword>
<dbReference type="Pfam" id="PF00186">
    <property type="entry name" value="DHFR_1"/>
    <property type="match status" value="1"/>
</dbReference>
<dbReference type="InterPro" id="IPR024072">
    <property type="entry name" value="DHFR-like_dom_sf"/>
</dbReference>
<dbReference type="UniPathway" id="UPA00077">
    <property type="reaction ID" value="UER00158"/>
</dbReference>
<dbReference type="InterPro" id="IPR012259">
    <property type="entry name" value="DHFR"/>
</dbReference>
<evidence type="ECO:0000256" key="7">
    <source>
        <dbReference type="ARBA" id="ARBA00025067"/>
    </source>
</evidence>
<gene>
    <name evidence="11" type="ORF">SAMN05660420_03223</name>
</gene>
<dbReference type="Gene3D" id="3.40.430.10">
    <property type="entry name" value="Dihydrofolate Reductase, subunit A"/>
    <property type="match status" value="1"/>
</dbReference>
<evidence type="ECO:0000256" key="4">
    <source>
        <dbReference type="ARBA" id="ARBA00022563"/>
    </source>
</evidence>
<dbReference type="CDD" id="cd00209">
    <property type="entry name" value="DHFR"/>
    <property type="match status" value="1"/>
</dbReference>
<reference evidence="11 12" key="1">
    <citation type="submission" date="2016-10" db="EMBL/GenBank/DDBJ databases">
        <authorList>
            <person name="de Groot N.N."/>
        </authorList>
    </citation>
    <scope>NUCLEOTIDE SEQUENCE [LARGE SCALE GENOMIC DNA]</scope>
    <source>
        <strain evidence="11 12">DSM 7343</strain>
    </source>
</reference>
<dbReference type="PRINTS" id="PR00070">
    <property type="entry name" value="DHFR"/>
</dbReference>
<dbReference type="EC" id="1.5.1.3" evidence="3 8"/>
<evidence type="ECO:0000313" key="11">
    <source>
        <dbReference type="EMBL" id="SEA79929.1"/>
    </source>
</evidence>
<dbReference type="SUPFAM" id="SSF53597">
    <property type="entry name" value="Dihydrofolate reductase-like"/>
    <property type="match status" value="1"/>
</dbReference>
<evidence type="ECO:0000256" key="5">
    <source>
        <dbReference type="ARBA" id="ARBA00022857"/>
    </source>
</evidence>
<dbReference type="AlphaFoldDB" id="A0A1H4E562"/>
<dbReference type="PANTHER" id="PTHR48069">
    <property type="entry name" value="DIHYDROFOLATE REDUCTASE"/>
    <property type="match status" value="1"/>
</dbReference>
<dbReference type="OrthoDB" id="9804315at2"/>
<dbReference type="GO" id="GO:0004146">
    <property type="term" value="F:dihydrofolate reductase activity"/>
    <property type="evidence" value="ECO:0007669"/>
    <property type="project" value="UniProtKB-EC"/>
</dbReference>
<dbReference type="GO" id="GO:0070401">
    <property type="term" value="F:NADP+ binding"/>
    <property type="evidence" value="ECO:0007669"/>
    <property type="project" value="UniProtKB-ARBA"/>
</dbReference>
<evidence type="ECO:0000259" key="10">
    <source>
        <dbReference type="PROSITE" id="PS51330"/>
    </source>
</evidence>
<dbReference type="EMBL" id="FNQN01000013">
    <property type="protein sequence ID" value="SEA79929.1"/>
    <property type="molecule type" value="Genomic_DNA"/>
</dbReference>